<keyword evidence="3" id="KW-1185">Reference proteome</keyword>
<dbReference type="GO" id="GO:0003677">
    <property type="term" value="F:DNA binding"/>
    <property type="evidence" value="ECO:0007669"/>
    <property type="project" value="InterPro"/>
</dbReference>
<dbReference type="InterPro" id="IPR010982">
    <property type="entry name" value="Lambda_DNA-bd_dom_sf"/>
</dbReference>
<proteinExistence type="predicted"/>
<dbReference type="Pfam" id="PF13560">
    <property type="entry name" value="HTH_31"/>
    <property type="match status" value="1"/>
</dbReference>
<name>A0A0B5EX60_STRA4</name>
<accession>A0A0B5EX60</accession>
<dbReference type="InterPro" id="IPR001387">
    <property type="entry name" value="Cro/C1-type_HTH"/>
</dbReference>
<evidence type="ECO:0000259" key="1">
    <source>
        <dbReference type="SMART" id="SM00530"/>
    </source>
</evidence>
<evidence type="ECO:0000313" key="2">
    <source>
        <dbReference type="EMBL" id="AJE87388.1"/>
    </source>
</evidence>
<dbReference type="SUPFAM" id="SSF47413">
    <property type="entry name" value="lambda repressor-like DNA-binding domains"/>
    <property type="match status" value="1"/>
</dbReference>
<evidence type="ECO:0000313" key="3">
    <source>
        <dbReference type="Proteomes" id="UP000031523"/>
    </source>
</evidence>
<feature type="domain" description="HTH cro/C1-type" evidence="1">
    <location>
        <begin position="159"/>
        <end position="214"/>
    </location>
</feature>
<dbReference type="EMBL" id="CP010519">
    <property type="protein sequence ID" value="AJE87388.1"/>
    <property type="molecule type" value="Genomic_DNA"/>
</dbReference>
<dbReference type="Proteomes" id="UP000031523">
    <property type="component" value="Chromosome"/>
</dbReference>
<sequence length="238" mass="26044">MMNVPASSRRCGFCGRPVRRRKKTGRPPEYCNKTCRRQAQGRRDREHRALKSARALRRALSCDLVDRVHRIHAAGQARAPLAEVVRLTDCLQQDSIALVAAVVDEKRAQGQTWVEIAGQAGRTSTSARARWGGGRVREMLSARAMSEAEPGSRARLGRALRLLRRRSGISLAHLARVTGLPGAVIASLLRGDAVASWPETYMLTHALGGEPKDIRSLWELAREVGADSGVGSEGGRER</sequence>
<protein>
    <recommendedName>
        <fullName evidence="1">HTH cro/C1-type domain-containing protein</fullName>
    </recommendedName>
</protein>
<organism evidence="2 3">
    <name type="scientific">Streptomyces albus (strain ATCC 21838 / DSM 41398 / FERM P-419 / JCM 4703 / NBRC 107858)</name>
    <dbReference type="NCBI Taxonomy" id="1081613"/>
    <lineage>
        <taxon>Bacteria</taxon>
        <taxon>Bacillati</taxon>
        <taxon>Actinomycetota</taxon>
        <taxon>Actinomycetes</taxon>
        <taxon>Kitasatosporales</taxon>
        <taxon>Streptomycetaceae</taxon>
        <taxon>Streptomyces</taxon>
    </lineage>
</organism>
<reference evidence="2 3" key="1">
    <citation type="submission" date="2015-01" db="EMBL/GenBank/DDBJ databases">
        <title>Enhanced salinomycin production by adjusting the supply of polyketide extender units in Streptomyce albus DSM 41398.</title>
        <authorList>
            <person name="Lu C."/>
        </authorList>
    </citation>
    <scope>NUCLEOTIDE SEQUENCE [LARGE SCALE GENOMIC DNA]</scope>
    <source>
        <strain evidence="3">ATCC 21838 / DSM 41398 / FERM P-419 / JCM 4703 / NBRC 107858</strain>
    </source>
</reference>
<gene>
    <name evidence="2" type="ORF">SLNWT_7012</name>
</gene>
<dbReference type="SMART" id="SM00530">
    <property type="entry name" value="HTH_XRE"/>
    <property type="match status" value="1"/>
</dbReference>
<dbReference type="AlphaFoldDB" id="A0A0B5EX60"/>
<dbReference type="KEGG" id="sals:SLNWT_7012"/>